<keyword evidence="2" id="KW-1185">Reference proteome</keyword>
<dbReference type="AlphaFoldDB" id="A0A017RRG2"/>
<proteinExistence type="predicted"/>
<dbReference type="Gene3D" id="3.40.1000.10">
    <property type="entry name" value="Mog1/PsbP, alpha/beta/alpha sandwich"/>
    <property type="match status" value="1"/>
</dbReference>
<accession>A0A017RRG2</accession>
<comment type="caution">
    <text evidence="1">The sequence shown here is derived from an EMBL/GenBank/DDBJ whole genome shotgun (WGS) entry which is preliminary data.</text>
</comment>
<sequence length="141" mass="16642">MNDYLLDVKGWFEMEIPEGWCVEQEENIINIFLTTNPQGVLQISFHTIDEKVKMREYVIVQLKKFIENYNIICGMENPKVMEKYHYTYANASGFCEEDYIEIWTVGYDTKFLLITYISPDKTDELICINNIVSSIRINTDN</sequence>
<reference evidence="1 2" key="1">
    <citation type="journal article" date="2014" name="Genome Announc.">
        <title>Draft Genome Sequence of Fervidicella metallireducens Strain AeBT, an Iron-Reducing Thermoanaerobe from the Great Artesian Basin.</title>
        <authorList>
            <person name="Patel B.K."/>
        </authorList>
    </citation>
    <scope>NUCLEOTIDE SEQUENCE [LARGE SCALE GENOMIC DNA]</scope>
    <source>
        <strain evidence="1 2">AeB</strain>
    </source>
</reference>
<organism evidence="1 2">
    <name type="scientific">Fervidicella metallireducens AeB</name>
    <dbReference type="NCBI Taxonomy" id="1403537"/>
    <lineage>
        <taxon>Bacteria</taxon>
        <taxon>Bacillati</taxon>
        <taxon>Bacillota</taxon>
        <taxon>Clostridia</taxon>
        <taxon>Eubacteriales</taxon>
        <taxon>Clostridiaceae</taxon>
        <taxon>Fervidicella</taxon>
    </lineage>
</organism>
<name>A0A017RRG2_9CLOT</name>
<protein>
    <recommendedName>
        <fullName evidence="3">DUF3805 domain-containing protein</fullName>
    </recommendedName>
</protein>
<gene>
    <name evidence="1" type="ORF">Q428_14810</name>
</gene>
<dbReference type="EMBL" id="AZQP01000105">
    <property type="protein sequence ID" value="EYE87176.1"/>
    <property type="molecule type" value="Genomic_DNA"/>
</dbReference>
<dbReference type="RefSeq" id="WP_035381930.1">
    <property type="nucleotide sequence ID" value="NZ_AZQP01000105.1"/>
</dbReference>
<dbReference type="OrthoDB" id="9983679at2"/>
<evidence type="ECO:0008006" key="3">
    <source>
        <dbReference type="Google" id="ProtNLM"/>
    </source>
</evidence>
<dbReference type="Proteomes" id="UP000019681">
    <property type="component" value="Unassembled WGS sequence"/>
</dbReference>
<evidence type="ECO:0000313" key="1">
    <source>
        <dbReference type="EMBL" id="EYE87176.1"/>
    </source>
</evidence>
<evidence type="ECO:0000313" key="2">
    <source>
        <dbReference type="Proteomes" id="UP000019681"/>
    </source>
</evidence>